<dbReference type="Pfam" id="PF00437">
    <property type="entry name" value="T2SSE"/>
    <property type="match status" value="1"/>
</dbReference>
<dbReference type="CDD" id="cd01131">
    <property type="entry name" value="PilT"/>
    <property type="match status" value="1"/>
</dbReference>
<name>A0A941HQI1_9CLOT</name>
<dbReference type="InterPro" id="IPR003593">
    <property type="entry name" value="AAA+_ATPase"/>
</dbReference>
<dbReference type="PROSITE" id="PS00662">
    <property type="entry name" value="T2SP_E"/>
    <property type="match status" value="1"/>
</dbReference>
<evidence type="ECO:0000313" key="3">
    <source>
        <dbReference type="EMBL" id="MBR0575187.1"/>
    </source>
</evidence>
<evidence type="ECO:0000256" key="1">
    <source>
        <dbReference type="ARBA" id="ARBA00006611"/>
    </source>
</evidence>
<dbReference type="InterPro" id="IPR006321">
    <property type="entry name" value="PilT/PilU"/>
</dbReference>
<evidence type="ECO:0000259" key="2">
    <source>
        <dbReference type="PROSITE" id="PS00662"/>
    </source>
</evidence>
<dbReference type="InterPro" id="IPR027417">
    <property type="entry name" value="P-loop_NTPase"/>
</dbReference>
<dbReference type="Proteomes" id="UP000675379">
    <property type="component" value="Unassembled WGS sequence"/>
</dbReference>
<comment type="caution">
    <text evidence="3">The sequence shown here is derived from an EMBL/GenBank/DDBJ whole genome shotgun (WGS) entry which is preliminary data.</text>
</comment>
<keyword evidence="4" id="KW-1185">Reference proteome</keyword>
<reference evidence="3" key="1">
    <citation type="submission" date="2021-04" db="EMBL/GenBank/DDBJ databases">
        <title>Proteiniclasticum sedimins sp. nov., an obligate anaerobic bacterium isolated from anaerobic sludge.</title>
        <authorList>
            <person name="Liu J."/>
        </authorList>
    </citation>
    <scope>NUCLEOTIDE SEQUENCE</scope>
    <source>
        <strain evidence="3">BAD-10</strain>
    </source>
</reference>
<sequence length="357" mass="39900">MELQIIFQEAVKRSASDIHLAPAMPPLVRIDGQMTRLTEETLTSNELQGMLRALLSAEESQLLQERGQADFGFEDQGIRYRANVYRVGESLGAAFRILGESIPRGKDLGLPEAVELWAQLKQGLVLVTGPTGSGKTTTLAAVIQEINETRKGHILTLEDPVEYRHESLQSLVTQREIPRDSKEFSEALRAALRQDPDVILVGEMRDLETIQTAITAAETGHLVLSTLHTTGAVSTVDRMVDVFPPHQQEQIRLQLSMVLEGIVTQKLLPKREGSGRIAAFEVLTATPAVRSLIRDGKTHQLYSQMQMGASAKMRTMDQDLLRLYRLNRIDRKTLKEFAMDPEGVEKQLLQGEKEGWR</sequence>
<comment type="similarity">
    <text evidence="1">Belongs to the GSP E family.</text>
</comment>
<organism evidence="3 4">
    <name type="scientific">Proteiniclasticum sediminis</name>
    <dbReference type="NCBI Taxonomy" id="2804028"/>
    <lineage>
        <taxon>Bacteria</taxon>
        <taxon>Bacillati</taxon>
        <taxon>Bacillota</taxon>
        <taxon>Clostridia</taxon>
        <taxon>Eubacteriales</taxon>
        <taxon>Clostridiaceae</taxon>
        <taxon>Proteiniclasticum</taxon>
    </lineage>
</organism>
<evidence type="ECO:0000313" key="4">
    <source>
        <dbReference type="Proteomes" id="UP000675379"/>
    </source>
</evidence>
<dbReference type="SMART" id="SM00382">
    <property type="entry name" value="AAA"/>
    <property type="match status" value="1"/>
</dbReference>
<dbReference type="GO" id="GO:0016887">
    <property type="term" value="F:ATP hydrolysis activity"/>
    <property type="evidence" value="ECO:0007669"/>
    <property type="project" value="InterPro"/>
</dbReference>
<dbReference type="InterPro" id="IPR001482">
    <property type="entry name" value="T2SS/T4SS_dom"/>
</dbReference>
<dbReference type="SUPFAM" id="SSF52540">
    <property type="entry name" value="P-loop containing nucleoside triphosphate hydrolases"/>
    <property type="match status" value="1"/>
</dbReference>
<dbReference type="GO" id="GO:0005524">
    <property type="term" value="F:ATP binding"/>
    <property type="evidence" value="ECO:0007669"/>
    <property type="project" value="InterPro"/>
</dbReference>
<dbReference type="PANTHER" id="PTHR30486">
    <property type="entry name" value="TWITCHING MOTILITY PROTEIN PILT"/>
    <property type="match status" value="1"/>
</dbReference>
<dbReference type="Gene3D" id="3.30.450.90">
    <property type="match status" value="1"/>
</dbReference>
<dbReference type="Gene3D" id="3.40.50.300">
    <property type="entry name" value="P-loop containing nucleotide triphosphate hydrolases"/>
    <property type="match status" value="1"/>
</dbReference>
<protein>
    <submittedName>
        <fullName evidence="3">Type IV pilus twitching motility protein PilT</fullName>
    </submittedName>
</protein>
<feature type="domain" description="Bacterial type II secretion system protein E" evidence="2">
    <location>
        <begin position="192"/>
        <end position="206"/>
    </location>
</feature>
<dbReference type="InterPro" id="IPR050921">
    <property type="entry name" value="T4SS_GSP_E_ATPase"/>
</dbReference>
<gene>
    <name evidence="3" type="ORF">KCG48_02420</name>
</gene>
<dbReference type="EMBL" id="JAGSCS010000002">
    <property type="protein sequence ID" value="MBR0575187.1"/>
    <property type="molecule type" value="Genomic_DNA"/>
</dbReference>
<dbReference type="AlphaFoldDB" id="A0A941HQI1"/>
<accession>A0A941HQI1</accession>
<proteinExistence type="inferred from homology"/>
<dbReference type="NCBIfam" id="TIGR01420">
    <property type="entry name" value="pilT_fam"/>
    <property type="match status" value="1"/>
</dbReference>